<feature type="domain" description="Bcl-2 Bcl-2 homology region 1-3" evidence="5">
    <location>
        <begin position="165"/>
        <end position="264"/>
    </location>
</feature>
<keyword evidence="4" id="KW-1133">Transmembrane helix</keyword>
<evidence type="ECO:0000313" key="6">
    <source>
        <dbReference type="EMBL" id="CAH0392652.1"/>
    </source>
</evidence>
<accession>A0A9P0AIR0</accession>
<dbReference type="GO" id="GO:0001836">
    <property type="term" value="P:release of cytochrome c from mitochondria"/>
    <property type="evidence" value="ECO:0007669"/>
    <property type="project" value="TreeGrafter"/>
</dbReference>
<evidence type="ECO:0000259" key="5">
    <source>
        <dbReference type="SMART" id="SM00337"/>
    </source>
</evidence>
<feature type="compositionally biased region" description="Basic and acidic residues" evidence="3">
    <location>
        <begin position="8"/>
        <end position="21"/>
    </location>
</feature>
<keyword evidence="4" id="KW-0472">Membrane</keyword>
<feature type="compositionally biased region" description="Basic and acidic residues" evidence="3">
    <location>
        <begin position="41"/>
        <end position="52"/>
    </location>
</feature>
<evidence type="ECO:0000256" key="1">
    <source>
        <dbReference type="ARBA" id="ARBA00009458"/>
    </source>
</evidence>
<reference evidence="6" key="1">
    <citation type="submission" date="2021-12" db="EMBL/GenBank/DDBJ databases">
        <authorList>
            <person name="King R."/>
        </authorList>
    </citation>
    <scope>NUCLEOTIDE SEQUENCE</scope>
</reference>
<dbReference type="GO" id="GO:0097192">
    <property type="term" value="P:extrinsic apoptotic signaling pathway in absence of ligand"/>
    <property type="evidence" value="ECO:0007669"/>
    <property type="project" value="TreeGrafter"/>
</dbReference>
<gene>
    <name evidence="6" type="ORF">BEMITA_LOCUS11140</name>
</gene>
<evidence type="ECO:0000313" key="7">
    <source>
        <dbReference type="Proteomes" id="UP001152759"/>
    </source>
</evidence>
<dbReference type="PANTHER" id="PTHR11256:SF21">
    <property type="entry name" value="BCL-2 BCL-2 HOMOLOGY REGION 1-3 DOMAIN-CONTAINING PROTEIN"/>
    <property type="match status" value="1"/>
</dbReference>
<dbReference type="KEGG" id="btab:109041611"/>
<evidence type="ECO:0000256" key="2">
    <source>
        <dbReference type="ARBA" id="ARBA00022703"/>
    </source>
</evidence>
<feature type="compositionally biased region" description="Polar residues" evidence="3">
    <location>
        <begin position="53"/>
        <end position="72"/>
    </location>
</feature>
<dbReference type="Pfam" id="PF00452">
    <property type="entry name" value="Bcl-2"/>
    <property type="match status" value="1"/>
</dbReference>
<protein>
    <recommendedName>
        <fullName evidence="5">Bcl-2 Bcl-2 homology region 1-3 domain-containing protein</fullName>
    </recommendedName>
</protein>
<dbReference type="Gene3D" id="1.10.437.10">
    <property type="entry name" value="Blc2-like"/>
    <property type="match status" value="1"/>
</dbReference>
<dbReference type="InterPro" id="IPR036834">
    <property type="entry name" value="Bcl-2-like_sf"/>
</dbReference>
<proteinExistence type="inferred from homology"/>
<dbReference type="PROSITE" id="PS50062">
    <property type="entry name" value="BCL2_FAMILY"/>
    <property type="match status" value="1"/>
</dbReference>
<dbReference type="AlphaFoldDB" id="A0A9P0AIR0"/>
<keyword evidence="4" id="KW-0812">Transmembrane</keyword>
<evidence type="ECO:0000256" key="4">
    <source>
        <dbReference type="SAM" id="Phobius"/>
    </source>
</evidence>
<keyword evidence="2" id="KW-0053">Apoptosis</keyword>
<dbReference type="SUPFAM" id="SSF56854">
    <property type="entry name" value="Bcl-2 inhibitors of programmed cell death"/>
    <property type="match status" value="1"/>
</dbReference>
<comment type="similarity">
    <text evidence="1">Belongs to the Bcl-2 family.</text>
</comment>
<dbReference type="GO" id="GO:0042981">
    <property type="term" value="P:regulation of apoptotic process"/>
    <property type="evidence" value="ECO:0007669"/>
    <property type="project" value="InterPro"/>
</dbReference>
<keyword evidence="7" id="KW-1185">Reference proteome</keyword>
<dbReference type="EMBL" id="OU963868">
    <property type="protein sequence ID" value="CAH0392652.1"/>
    <property type="molecule type" value="Genomic_DNA"/>
</dbReference>
<feature type="transmembrane region" description="Helical" evidence="4">
    <location>
        <begin position="274"/>
        <end position="295"/>
    </location>
</feature>
<evidence type="ECO:0000256" key="3">
    <source>
        <dbReference type="SAM" id="MobiDB-lite"/>
    </source>
</evidence>
<dbReference type="GO" id="GO:0005741">
    <property type="term" value="C:mitochondrial outer membrane"/>
    <property type="evidence" value="ECO:0007669"/>
    <property type="project" value="TreeGrafter"/>
</dbReference>
<sequence length="298" mass="33106">MKRGNAAKNDKLSSLKKDFSKKLPSSTPVASPRVAGSTESSAKKEVAPKVRNETPSSANSVKDNKTSKSSANCPVPKPRKIVNATSNGSVKEPEISVVDQESDGSAVSVSSIQMPELSSIASNGRPEVQEGCNLYLRFLYDEVNAHKLEAPSFLRVPESSYSVTLRHAANEFSNSSHRLRVRDHAESVQLESLSIDAFFELLDGLFKEGGVTYERVLVLFFFCTDITVRALRDNLVNFFNDLVGWTLKFFSENLFDWVQRNGGWARVLEKSMDFTYKALLVTTLCFSTLALISYLRKK</sequence>
<dbReference type="InterPro" id="IPR046371">
    <property type="entry name" value="Bcl-2_BH1-3"/>
</dbReference>
<dbReference type="SMART" id="SM00337">
    <property type="entry name" value="BCL"/>
    <property type="match status" value="1"/>
</dbReference>
<dbReference type="InterPro" id="IPR002475">
    <property type="entry name" value="Bcl2-like"/>
</dbReference>
<dbReference type="Proteomes" id="UP001152759">
    <property type="component" value="Chromosome 7"/>
</dbReference>
<dbReference type="InterPro" id="IPR026298">
    <property type="entry name" value="Bcl-2_fam"/>
</dbReference>
<organism evidence="6 7">
    <name type="scientific">Bemisia tabaci</name>
    <name type="common">Sweetpotato whitefly</name>
    <name type="synonym">Aleurodes tabaci</name>
    <dbReference type="NCBI Taxonomy" id="7038"/>
    <lineage>
        <taxon>Eukaryota</taxon>
        <taxon>Metazoa</taxon>
        <taxon>Ecdysozoa</taxon>
        <taxon>Arthropoda</taxon>
        <taxon>Hexapoda</taxon>
        <taxon>Insecta</taxon>
        <taxon>Pterygota</taxon>
        <taxon>Neoptera</taxon>
        <taxon>Paraneoptera</taxon>
        <taxon>Hemiptera</taxon>
        <taxon>Sternorrhyncha</taxon>
        <taxon>Aleyrodoidea</taxon>
        <taxon>Aleyrodidae</taxon>
        <taxon>Aleyrodinae</taxon>
        <taxon>Bemisia</taxon>
    </lineage>
</organism>
<dbReference type="GO" id="GO:0051400">
    <property type="term" value="F:BH domain binding"/>
    <property type="evidence" value="ECO:0007669"/>
    <property type="project" value="TreeGrafter"/>
</dbReference>
<dbReference type="PRINTS" id="PR01862">
    <property type="entry name" value="BCL2FAMILY"/>
</dbReference>
<name>A0A9P0AIR0_BEMTA</name>
<feature type="region of interest" description="Disordered" evidence="3">
    <location>
        <begin position="1"/>
        <end position="88"/>
    </location>
</feature>
<dbReference type="GO" id="GO:0008630">
    <property type="term" value="P:intrinsic apoptotic signaling pathway in response to DNA damage"/>
    <property type="evidence" value="ECO:0007669"/>
    <property type="project" value="TreeGrafter"/>
</dbReference>
<dbReference type="PANTHER" id="PTHR11256">
    <property type="entry name" value="BCL-2 RELATED"/>
    <property type="match status" value="1"/>
</dbReference>